<proteinExistence type="predicted"/>
<dbReference type="InterPro" id="IPR019734">
    <property type="entry name" value="TPR_rpt"/>
</dbReference>
<dbReference type="Proteomes" id="UP001418222">
    <property type="component" value="Unassembled WGS sequence"/>
</dbReference>
<evidence type="ECO:0000256" key="1">
    <source>
        <dbReference type="ARBA" id="ARBA00022737"/>
    </source>
</evidence>
<feature type="compositionally biased region" description="Polar residues" evidence="4">
    <location>
        <begin position="60"/>
        <end position="74"/>
    </location>
</feature>
<organism evidence="5 6">
    <name type="scientific">Platanthera zijinensis</name>
    <dbReference type="NCBI Taxonomy" id="2320716"/>
    <lineage>
        <taxon>Eukaryota</taxon>
        <taxon>Viridiplantae</taxon>
        <taxon>Streptophyta</taxon>
        <taxon>Embryophyta</taxon>
        <taxon>Tracheophyta</taxon>
        <taxon>Spermatophyta</taxon>
        <taxon>Magnoliopsida</taxon>
        <taxon>Liliopsida</taxon>
        <taxon>Asparagales</taxon>
        <taxon>Orchidaceae</taxon>
        <taxon>Orchidoideae</taxon>
        <taxon>Orchideae</taxon>
        <taxon>Orchidinae</taxon>
        <taxon>Platanthera</taxon>
    </lineage>
</organism>
<evidence type="ECO:0000313" key="5">
    <source>
        <dbReference type="EMBL" id="KAK8938428.1"/>
    </source>
</evidence>
<gene>
    <name evidence="5" type="ORF">KSP39_PZI011026</name>
</gene>
<evidence type="ECO:0000256" key="4">
    <source>
        <dbReference type="SAM" id="MobiDB-lite"/>
    </source>
</evidence>
<comment type="caution">
    <text evidence="5">The sequence shown here is derived from an EMBL/GenBank/DDBJ whole genome shotgun (WGS) entry which is preliminary data.</text>
</comment>
<feature type="region of interest" description="Disordered" evidence="4">
    <location>
        <begin position="41"/>
        <end position="95"/>
    </location>
</feature>
<dbReference type="InterPro" id="IPR011990">
    <property type="entry name" value="TPR-like_helical_dom_sf"/>
</dbReference>
<dbReference type="PROSITE" id="PS50005">
    <property type="entry name" value="TPR"/>
    <property type="match status" value="1"/>
</dbReference>
<evidence type="ECO:0000256" key="2">
    <source>
        <dbReference type="ARBA" id="ARBA00022803"/>
    </source>
</evidence>
<evidence type="ECO:0008006" key="7">
    <source>
        <dbReference type="Google" id="ProtNLM"/>
    </source>
</evidence>
<dbReference type="SUPFAM" id="SSF48452">
    <property type="entry name" value="TPR-like"/>
    <property type="match status" value="1"/>
</dbReference>
<dbReference type="Pfam" id="PF13432">
    <property type="entry name" value="TPR_16"/>
    <property type="match status" value="2"/>
</dbReference>
<keyword evidence="1" id="KW-0677">Repeat</keyword>
<dbReference type="AlphaFoldDB" id="A0AAP0G5C4"/>
<keyword evidence="2 3" id="KW-0802">TPR repeat</keyword>
<accession>A0AAP0G5C4</accession>
<evidence type="ECO:0000256" key="3">
    <source>
        <dbReference type="PROSITE-ProRule" id="PRU00339"/>
    </source>
</evidence>
<reference evidence="5 6" key="1">
    <citation type="journal article" date="2022" name="Nat. Plants">
        <title>Genomes of leafy and leafless Platanthera orchids illuminate the evolution of mycoheterotrophy.</title>
        <authorList>
            <person name="Li M.H."/>
            <person name="Liu K.W."/>
            <person name="Li Z."/>
            <person name="Lu H.C."/>
            <person name="Ye Q.L."/>
            <person name="Zhang D."/>
            <person name="Wang J.Y."/>
            <person name="Li Y.F."/>
            <person name="Zhong Z.M."/>
            <person name="Liu X."/>
            <person name="Yu X."/>
            <person name="Liu D.K."/>
            <person name="Tu X.D."/>
            <person name="Liu B."/>
            <person name="Hao Y."/>
            <person name="Liao X.Y."/>
            <person name="Jiang Y.T."/>
            <person name="Sun W.H."/>
            <person name="Chen J."/>
            <person name="Chen Y.Q."/>
            <person name="Ai Y."/>
            <person name="Zhai J.W."/>
            <person name="Wu S.S."/>
            <person name="Zhou Z."/>
            <person name="Hsiao Y.Y."/>
            <person name="Wu W.L."/>
            <person name="Chen Y.Y."/>
            <person name="Lin Y.F."/>
            <person name="Hsu J.L."/>
            <person name="Li C.Y."/>
            <person name="Wang Z.W."/>
            <person name="Zhao X."/>
            <person name="Zhong W.Y."/>
            <person name="Ma X.K."/>
            <person name="Ma L."/>
            <person name="Huang J."/>
            <person name="Chen G.Z."/>
            <person name="Huang M.Z."/>
            <person name="Huang L."/>
            <person name="Peng D.H."/>
            <person name="Luo Y.B."/>
            <person name="Zou S.Q."/>
            <person name="Chen S.P."/>
            <person name="Lan S."/>
            <person name="Tsai W.C."/>
            <person name="Van de Peer Y."/>
            <person name="Liu Z.J."/>
        </authorList>
    </citation>
    <scope>NUCLEOTIDE SEQUENCE [LARGE SCALE GENOMIC DNA]</scope>
    <source>
        <strain evidence="5">Lor287</strain>
    </source>
</reference>
<keyword evidence="6" id="KW-1185">Reference proteome</keyword>
<dbReference type="Gene3D" id="1.25.40.10">
    <property type="entry name" value="Tetratricopeptide repeat domain"/>
    <property type="match status" value="1"/>
</dbReference>
<dbReference type="PANTHER" id="PTHR45586:SF1">
    <property type="entry name" value="LIPOPOLYSACCHARIDE ASSEMBLY PROTEIN B"/>
    <property type="match status" value="1"/>
</dbReference>
<protein>
    <recommendedName>
        <fullName evidence="7">Tetratricopeptide repeat (TPR)-like superfamily protein</fullName>
    </recommendedName>
</protein>
<feature type="repeat" description="TPR" evidence="3">
    <location>
        <begin position="328"/>
        <end position="361"/>
    </location>
</feature>
<sequence length="406" mass="44726">MDCRFPTGAYLAVAYPRKCINREILKTLGLTCFAKNRGFGTEPSKKVKGSNTKAPRENAPVTSEPSKVSSGAQRTRTKNAPEVQGTADGKSKGPNLDRQFLEKIESVRRSAYEQKKGEEDKKFLPIDYEAPIDSEKSKIGLGSKVGVGIAVVAFGLVFAFGDFLPSGSNVPSADNTVTQKNLSEKEKSILEEAVRHFEETLSKSPKDPATLEGEAVTLVELGDYQRASSLLQRLLKETPENVDAYRLLGEVKYELKDYEGSASAYRSGLSVSKGLNFEGLRGLTNALLAAKKPDEAVHVLLSLRENNGVESMDELNEVDKKIQQIDPIQVDLLLGKAYSDWGHISDAVAVYDQLISKHPDDFRGYLAKAIILKENGKVGDAERMFIQARFFAPEKAKSLVDRYSRR</sequence>
<dbReference type="InterPro" id="IPR051012">
    <property type="entry name" value="CellSynth/LPSAsmb/PSIAsmb"/>
</dbReference>
<dbReference type="PANTHER" id="PTHR45586">
    <property type="entry name" value="TPR REPEAT-CONTAINING PROTEIN PA4667"/>
    <property type="match status" value="1"/>
</dbReference>
<name>A0AAP0G5C4_9ASPA</name>
<dbReference type="SMART" id="SM00028">
    <property type="entry name" value="TPR"/>
    <property type="match status" value="4"/>
</dbReference>
<evidence type="ECO:0000313" key="6">
    <source>
        <dbReference type="Proteomes" id="UP001418222"/>
    </source>
</evidence>
<dbReference type="EMBL" id="JBBWWQ010000009">
    <property type="protein sequence ID" value="KAK8938428.1"/>
    <property type="molecule type" value="Genomic_DNA"/>
</dbReference>